<name>A0ACC2WQB2_9TREE</name>
<proteinExistence type="predicted"/>
<accession>A0ACC2WQB2</accession>
<evidence type="ECO:0000313" key="2">
    <source>
        <dbReference type="Proteomes" id="UP001241377"/>
    </source>
</evidence>
<comment type="caution">
    <text evidence="1">The sequence shown here is derived from an EMBL/GenBank/DDBJ whole genome shotgun (WGS) entry which is preliminary data.</text>
</comment>
<protein>
    <submittedName>
        <fullName evidence="1">Uncharacterized protein</fullName>
    </submittedName>
</protein>
<gene>
    <name evidence="1" type="ORF">QFC19_000385</name>
</gene>
<dbReference type="EMBL" id="JASBWR010000002">
    <property type="protein sequence ID" value="KAJ9113465.1"/>
    <property type="molecule type" value="Genomic_DNA"/>
</dbReference>
<dbReference type="Proteomes" id="UP001241377">
    <property type="component" value="Unassembled WGS sequence"/>
</dbReference>
<evidence type="ECO:0000313" key="1">
    <source>
        <dbReference type="EMBL" id="KAJ9113465.1"/>
    </source>
</evidence>
<organism evidence="1 2">
    <name type="scientific">Naganishia cerealis</name>
    <dbReference type="NCBI Taxonomy" id="610337"/>
    <lineage>
        <taxon>Eukaryota</taxon>
        <taxon>Fungi</taxon>
        <taxon>Dikarya</taxon>
        <taxon>Basidiomycota</taxon>
        <taxon>Agaricomycotina</taxon>
        <taxon>Tremellomycetes</taxon>
        <taxon>Filobasidiales</taxon>
        <taxon>Filobasidiaceae</taxon>
        <taxon>Naganishia</taxon>
    </lineage>
</organism>
<keyword evidence="2" id="KW-1185">Reference proteome</keyword>
<sequence length="572" mass="66024">MVLRSGRFKLRVLATAGIIALVILTFHNIETLSLYSLSQYDSLRAGWKDYMRIADSIESPLSTEDLRLRHLYWSNVFQIFSQNQPNITGYDNGEIVRYIDKSQQKGGPNSKDTLLSKAFVSDEVIEEFRGKHMSLIKALPHKSFSKTYKKNSRGIVMVGGGRFSWLSYLSIRTLRNTGLSLPVEVMIPKFEDFEKEIEFCSIILPKVNARCLIMPQILGLSVMRDWSSKLSSYQLKALALMTSLFQHVLLLDSDNVVILDPDVVFESDLYKKNGMITWPDYWERTISPVYYKISGIKVDERRRVRYNRLPLRVHPGANIGADEVESVPYHDLDGAVPNLSTESGQMFVDKGLHGKTLLLSLYYNVFGPNLYYKLFSLGEQGEGDKDTFVSAATAVGESYYQVKSFIKTLGYFDSNNKFQGVAMGQKNPILDAALFDKYFSMKTPLPKELPKQIEHIEKLIKSDFDAHNEIPVMFLHCNYPKWDPTDLQEREEIYDSKENKLKYRLYNDYKYEKVVYLNGMKSITEKDFEFDQWLLVQQILCTEKLSFTHFQDKDIGLICRFIGNQVNWLRKA</sequence>
<reference evidence="1" key="1">
    <citation type="submission" date="2023-04" db="EMBL/GenBank/DDBJ databases">
        <title>Draft Genome sequencing of Naganishia species isolated from polar environments using Oxford Nanopore Technology.</title>
        <authorList>
            <person name="Leo P."/>
            <person name="Venkateswaran K."/>
        </authorList>
    </citation>
    <scope>NUCLEOTIDE SEQUENCE</scope>
    <source>
        <strain evidence="1">MNA-CCFEE 5261</strain>
    </source>
</reference>